<feature type="region of interest" description="Disordered" evidence="1">
    <location>
        <begin position="155"/>
        <end position="194"/>
    </location>
</feature>
<evidence type="ECO:0000313" key="3">
    <source>
        <dbReference type="Proteomes" id="UP000284842"/>
    </source>
</evidence>
<comment type="caution">
    <text evidence="2">The sequence shown here is derived from an EMBL/GenBank/DDBJ whole genome shotgun (WGS) entry which is preliminary data.</text>
</comment>
<feature type="region of interest" description="Disordered" evidence="1">
    <location>
        <begin position="393"/>
        <end position="424"/>
    </location>
</feature>
<feature type="region of interest" description="Disordered" evidence="1">
    <location>
        <begin position="272"/>
        <end position="319"/>
    </location>
</feature>
<protein>
    <submittedName>
        <fullName evidence="2">Uncharacterized protein</fullName>
    </submittedName>
</protein>
<reference evidence="2 3" key="1">
    <citation type="journal article" date="2018" name="Evol. Lett.">
        <title>Horizontal gene cluster transfer increased hallucinogenic mushroom diversity.</title>
        <authorList>
            <person name="Reynolds H.T."/>
            <person name="Vijayakumar V."/>
            <person name="Gluck-Thaler E."/>
            <person name="Korotkin H.B."/>
            <person name="Matheny P.B."/>
            <person name="Slot J.C."/>
        </authorList>
    </citation>
    <scope>NUCLEOTIDE SEQUENCE [LARGE SCALE GENOMIC DNA]</scope>
    <source>
        <strain evidence="2 3">2629</strain>
    </source>
</reference>
<dbReference type="InParanoid" id="A0A409VC43"/>
<feature type="compositionally biased region" description="Polar residues" evidence="1">
    <location>
        <begin position="393"/>
        <end position="409"/>
    </location>
</feature>
<evidence type="ECO:0000313" key="2">
    <source>
        <dbReference type="EMBL" id="PPQ63579.1"/>
    </source>
</evidence>
<feature type="region of interest" description="Disordered" evidence="1">
    <location>
        <begin position="508"/>
        <end position="587"/>
    </location>
</feature>
<dbReference type="AlphaFoldDB" id="A0A409VC43"/>
<gene>
    <name evidence="2" type="ORF">CVT24_004876</name>
</gene>
<dbReference type="OrthoDB" id="2687560at2759"/>
<feature type="region of interest" description="Disordered" evidence="1">
    <location>
        <begin position="1"/>
        <end position="31"/>
    </location>
</feature>
<feature type="compositionally biased region" description="Acidic residues" evidence="1">
    <location>
        <begin position="622"/>
        <end position="632"/>
    </location>
</feature>
<sequence length="787" mass="84817">MDNHHQRHPQARKENRRRKAELHKHNSLPGLHLAAKEQSSFHCKRCGFINTLLPLCLWCSWSPNEAGPGRETQPSKSPTRRVSSPALLRMTVEARPNPRSKRGSTIKQAYAHSTHNSTIMPSYPPSVALAANILLQEDSIPRNVQQTALRSSLSLSKMGRSPERRSTARLECDSETAFTSDNGIPESKNTPSVPSLHSLHEPLYESSMCNNSDHVYLARRVMANNDPDVDIPHWSNVTTATSANVPHKAALSSKLYHPTHPPALSNSALAFGQAQTPQEEAADITTDLSEDHSPSDNALCETSLSNKSSGDRLSKPAVNFSGESHIPHCNTPSCPLSVERPFSDSMAVANKKSMRTLKATHRGFIVDFDDEKKAEPHHYDDNDRHFIYEESNVYTPSNSTDSKPSSPTRSIAPRPQQAGGPLRTLRRKKHLRINVVQPYADDTEASEPIAISLTLHAEPVSDPQSSKTVSHVASLPPRDISNKSVSTISVKNNKLAPLVLSPMSTIEEPLNSATPSTPDDTLMTSNSPIASSPVKLGHPSRPYYTAIRKHGVSPPSSRPSSVIGSRPVSPARPKSYNPPSSFNNMNTALTNLTNTTSAARHMSMSAAFAPGTSTGLSAFSVQDDDGISDDDIPVSPPALAPARLSLSLSPGRVKRSSYGNETSKSDKRRSGRASMSAAPSVPTHGIGFSMSGETELRMALAASGGATESGFRYNYQATTRPSGETERSPVSPVSPASPMSAGAGSPPSAWGNYEGLPAGSRNSFVKRVKKLRKGLKEMLSNAPASPC</sequence>
<dbReference type="Proteomes" id="UP000284842">
    <property type="component" value="Unassembled WGS sequence"/>
</dbReference>
<feature type="region of interest" description="Disordered" evidence="1">
    <location>
        <begin position="643"/>
        <end position="686"/>
    </location>
</feature>
<feature type="compositionally biased region" description="Basic and acidic residues" evidence="1">
    <location>
        <begin position="160"/>
        <end position="172"/>
    </location>
</feature>
<name>A0A409VC43_9AGAR</name>
<feature type="compositionally biased region" description="Low complexity" evidence="1">
    <location>
        <begin position="728"/>
        <end position="749"/>
    </location>
</feature>
<feature type="compositionally biased region" description="Low complexity" evidence="1">
    <location>
        <begin position="552"/>
        <end position="569"/>
    </location>
</feature>
<feature type="compositionally biased region" description="Polar residues" evidence="1">
    <location>
        <begin position="511"/>
        <end position="530"/>
    </location>
</feature>
<feature type="compositionally biased region" description="Polar residues" evidence="1">
    <location>
        <begin position="176"/>
        <end position="194"/>
    </location>
</feature>
<keyword evidence="3" id="KW-1185">Reference proteome</keyword>
<feature type="region of interest" description="Disordered" evidence="1">
    <location>
        <begin position="718"/>
        <end position="763"/>
    </location>
</feature>
<accession>A0A409VC43</accession>
<dbReference type="STRING" id="181874.A0A409VC43"/>
<feature type="region of interest" description="Disordered" evidence="1">
    <location>
        <begin position="619"/>
        <end position="638"/>
    </location>
</feature>
<evidence type="ECO:0000256" key="1">
    <source>
        <dbReference type="SAM" id="MobiDB-lite"/>
    </source>
</evidence>
<dbReference type="EMBL" id="NHTK01006118">
    <property type="protein sequence ID" value="PPQ63579.1"/>
    <property type="molecule type" value="Genomic_DNA"/>
</dbReference>
<feature type="compositionally biased region" description="Basic residues" evidence="1">
    <location>
        <begin position="1"/>
        <end position="26"/>
    </location>
</feature>
<organism evidence="2 3">
    <name type="scientific">Panaeolus cyanescens</name>
    <dbReference type="NCBI Taxonomy" id="181874"/>
    <lineage>
        <taxon>Eukaryota</taxon>
        <taxon>Fungi</taxon>
        <taxon>Dikarya</taxon>
        <taxon>Basidiomycota</taxon>
        <taxon>Agaricomycotina</taxon>
        <taxon>Agaricomycetes</taxon>
        <taxon>Agaricomycetidae</taxon>
        <taxon>Agaricales</taxon>
        <taxon>Agaricineae</taxon>
        <taxon>Galeropsidaceae</taxon>
        <taxon>Panaeolus</taxon>
    </lineage>
</organism>
<proteinExistence type="predicted"/>